<dbReference type="SMART" id="SM00365">
    <property type="entry name" value="LRR_SD22"/>
    <property type="match status" value="7"/>
</dbReference>
<dbReference type="FunFam" id="3.80.10.10:FF:000383">
    <property type="entry name" value="Leucine-rich repeat receptor protein kinase EMS1"/>
    <property type="match status" value="2"/>
</dbReference>
<proteinExistence type="predicted"/>
<dbReference type="STRING" id="105231.A0A1Y1I4F6"/>
<evidence type="ECO:0000313" key="4">
    <source>
        <dbReference type="EMBL" id="GAQ84842.1"/>
    </source>
</evidence>
<feature type="transmembrane region" description="Helical" evidence="3">
    <location>
        <begin position="523"/>
        <end position="551"/>
    </location>
</feature>
<feature type="transmembrane region" description="Helical" evidence="3">
    <location>
        <begin position="485"/>
        <end position="503"/>
    </location>
</feature>
<dbReference type="EMBL" id="DF237157">
    <property type="protein sequence ID" value="GAQ84842.1"/>
    <property type="molecule type" value="Genomic_DNA"/>
</dbReference>
<feature type="transmembrane region" description="Helical" evidence="3">
    <location>
        <begin position="445"/>
        <end position="464"/>
    </location>
</feature>
<keyword evidence="2" id="KW-0677">Repeat</keyword>
<organism evidence="4 5">
    <name type="scientific">Klebsormidium nitens</name>
    <name type="common">Green alga</name>
    <name type="synonym">Ulothrix nitens</name>
    <dbReference type="NCBI Taxonomy" id="105231"/>
    <lineage>
        <taxon>Eukaryota</taxon>
        <taxon>Viridiplantae</taxon>
        <taxon>Streptophyta</taxon>
        <taxon>Klebsormidiophyceae</taxon>
        <taxon>Klebsormidiales</taxon>
        <taxon>Klebsormidiaceae</taxon>
        <taxon>Klebsormidium</taxon>
    </lineage>
</organism>
<dbReference type="OrthoDB" id="676979at2759"/>
<dbReference type="InterPro" id="IPR052941">
    <property type="entry name" value="StomDev_PlantInt_Reg"/>
</dbReference>
<keyword evidence="3" id="KW-0812">Transmembrane</keyword>
<dbReference type="InterPro" id="IPR003591">
    <property type="entry name" value="Leu-rich_rpt_typical-subtyp"/>
</dbReference>
<dbReference type="PROSITE" id="PS51450">
    <property type="entry name" value="LRR"/>
    <property type="match status" value="1"/>
</dbReference>
<keyword evidence="1" id="KW-0433">Leucine-rich repeat</keyword>
<evidence type="ECO:0000256" key="3">
    <source>
        <dbReference type="SAM" id="Phobius"/>
    </source>
</evidence>
<dbReference type="Pfam" id="PF13855">
    <property type="entry name" value="LRR_8"/>
    <property type="match status" value="2"/>
</dbReference>
<dbReference type="InterPro" id="IPR001611">
    <property type="entry name" value="Leu-rich_rpt"/>
</dbReference>
<keyword evidence="5" id="KW-1185">Reference proteome</keyword>
<feature type="transmembrane region" description="Helical" evidence="3">
    <location>
        <begin position="584"/>
        <end position="607"/>
    </location>
</feature>
<protein>
    <submittedName>
        <fullName evidence="4">Uncharacterized protein</fullName>
    </submittedName>
</protein>
<dbReference type="AlphaFoldDB" id="A0A1Y1I4F6"/>
<reference evidence="4 5" key="1">
    <citation type="journal article" date="2014" name="Nat. Commun.">
        <title>Klebsormidium flaccidum genome reveals primary factors for plant terrestrial adaptation.</title>
        <authorList>
            <person name="Hori K."/>
            <person name="Maruyama F."/>
            <person name="Fujisawa T."/>
            <person name="Togashi T."/>
            <person name="Yamamoto N."/>
            <person name="Seo M."/>
            <person name="Sato S."/>
            <person name="Yamada T."/>
            <person name="Mori H."/>
            <person name="Tajima N."/>
            <person name="Moriyama T."/>
            <person name="Ikeuchi M."/>
            <person name="Watanabe M."/>
            <person name="Wada H."/>
            <person name="Kobayashi K."/>
            <person name="Saito M."/>
            <person name="Masuda T."/>
            <person name="Sasaki-Sekimoto Y."/>
            <person name="Mashiguchi K."/>
            <person name="Awai K."/>
            <person name="Shimojima M."/>
            <person name="Masuda S."/>
            <person name="Iwai M."/>
            <person name="Nobusawa T."/>
            <person name="Narise T."/>
            <person name="Kondo S."/>
            <person name="Saito H."/>
            <person name="Sato R."/>
            <person name="Murakawa M."/>
            <person name="Ihara Y."/>
            <person name="Oshima-Yamada Y."/>
            <person name="Ohtaka K."/>
            <person name="Satoh M."/>
            <person name="Sonobe K."/>
            <person name="Ishii M."/>
            <person name="Ohtani R."/>
            <person name="Kanamori-Sato M."/>
            <person name="Honoki R."/>
            <person name="Miyazaki D."/>
            <person name="Mochizuki H."/>
            <person name="Umetsu J."/>
            <person name="Higashi K."/>
            <person name="Shibata D."/>
            <person name="Kamiya Y."/>
            <person name="Sato N."/>
            <person name="Nakamura Y."/>
            <person name="Tabata S."/>
            <person name="Ida S."/>
            <person name="Kurokawa K."/>
            <person name="Ohta H."/>
        </authorList>
    </citation>
    <scope>NUCLEOTIDE SEQUENCE [LARGE SCALE GENOMIC DNA]</scope>
    <source>
        <strain evidence="4 5">NIES-2285</strain>
    </source>
</reference>
<dbReference type="Gene3D" id="3.80.10.10">
    <property type="entry name" value="Ribonuclease Inhibitor"/>
    <property type="match status" value="2"/>
</dbReference>
<accession>A0A1Y1I4F6</accession>
<dbReference type="Pfam" id="PF00560">
    <property type="entry name" value="LRR_1"/>
    <property type="match status" value="4"/>
</dbReference>
<sequence length="734" mass="79369">MSTYLDCQWRCQLIPACTTISGGEIAEPTMLRLGLLLLVSLWGSGFISGVCSFTMEELTNIVQAPLSSVTSIESSKLSKLTSLDLGNNWLDGPIPPELGNLTRLANLSLENNNLSGSIPPPLGSLTELTSLSLGKNKFFGPIPAELGNLTKLKSLSLAWNKLSGPIPAALRNLVNLTTLDLSNNGLVGPIPSELSSLIHLESLSLASNQISGPILPQLSNLTNLTSLDLGNNSLSGPILPELSNLRKLTKLGLQSNNLVGIISPSFSRLTRLKYLSLGNNYLSGFIPSEFSNLRVLYYLNFEATAISCSYVSWPVVSVQELGLPCSPPPWVHQLALIKLTIGFGDASTRVLDLTTVPAGLCNQINEGGSGLVEVRNCSALTSIKFGPAFDQTNGGYSCAVDMSCNIGTLTSDTRREICLHDIDIFTNTTSLSEFCVTPGATRTVITVYSILGALAAALCFAYWAMTRFKKALTLIGGGLGKPHPLVTYGVYLGGVVGGAVVWADLYTDLRILAEVWGGWPQWVILGSILAPYLVGALFIAESCVASGFVFVRPPRLPGLRWIWPPPRMDSAAALPRLPMSPLRWAVVLVVWPLFLPAVVFLDVVAFLDKLGFHLKLGARVYGMELWFDSRSLVELVLRTVPQLGFQTVVFIAGSTKYTAPNVFIDKGIFLQSIALSSASILSQFVYTLWGAMVVSENPLAVLWRRIRCVGRSWAIQIPVQLDEYEEQKGDNIHV</sequence>
<dbReference type="SUPFAM" id="SSF52058">
    <property type="entry name" value="L domain-like"/>
    <property type="match status" value="1"/>
</dbReference>
<dbReference type="InterPro" id="IPR032675">
    <property type="entry name" value="LRR_dom_sf"/>
</dbReference>
<evidence type="ECO:0000256" key="2">
    <source>
        <dbReference type="ARBA" id="ARBA00022737"/>
    </source>
</evidence>
<keyword evidence="3" id="KW-0472">Membrane</keyword>
<name>A0A1Y1I4F6_KLENI</name>
<dbReference type="SMART" id="SM00369">
    <property type="entry name" value="LRR_TYP"/>
    <property type="match status" value="5"/>
</dbReference>
<keyword evidence="3" id="KW-1133">Transmembrane helix</keyword>
<evidence type="ECO:0000313" key="5">
    <source>
        <dbReference type="Proteomes" id="UP000054558"/>
    </source>
</evidence>
<evidence type="ECO:0000256" key="1">
    <source>
        <dbReference type="ARBA" id="ARBA00022614"/>
    </source>
</evidence>
<dbReference type="PANTHER" id="PTHR48004">
    <property type="entry name" value="OS01G0149700 PROTEIN"/>
    <property type="match status" value="1"/>
</dbReference>
<dbReference type="PANTHER" id="PTHR48004:SF58">
    <property type="entry name" value="OS01G0162200 PROTEIN"/>
    <property type="match status" value="1"/>
</dbReference>
<dbReference type="Proteomes" id="UP000054558">
    <property type="component" value="Unassembled WGS sequence"/>
</dbReference>
<gene>
    <name evidence="4" type="ORF">KFL_002080190</name>
</gene>